<gene>
    <name evidence="2" type="ORF">AX777_13005</name>
    <name evidence="3" type="ORF">GS397_02515</name>
</gene>
<dbReference type="InterPro" id="IPR007047">
    <property type="entry name" value="Flp_Fap"/>
</dbReference>
<evidence type="ECO:0000256" key="1">
    <source>
        <dbReference type="SAM" id="Phobius"/>
    </source>
</evidence>
<keyword evidence="1" id="KW-1133">Transmembrane helix</keyword>
<dbReference type="RefSeq" id="WP_017499854.1">
    <property type="nucleotide sequence ID" value="NZ_CP047218.1"/>
</dbReference>
<dbReference type="EMBL" id="CP047218">
    <property type="protein sequence ID" value="QHD66053.1"/>
    <property type="molecule type" value="Genomic_DNA"/>
</dbReference>
<organism evidence="2 4">
    <name type="scientific">Sphingobium yanoikuyae</name>
    <name type="common">Sphingomonas yanoikuyae</name>
    <dbReference type="NCBI Taxonomy" id="13690"/>
    <lineage>
        <taxon>Bacteria</taxon>
        <taxon>Pseudomonadati</taxon>
        <taxon>Pseudomonadota</taxon>
        <taxon>Alphaproteobacteria</taxon>
        <taxon>Sphingomonadales</taxon>
        <taxon>Sphingomonadaceae</taxon>
        <taxon>Sphingobium</taxon>
    </lineage>
</organism>
<accession>A0A177JSJ3</accession>
<feature type="transmembrane region" description="Helical" evidence="1">
    <location>
        <begin position="21"/>
        <end position="40"/>
    </location>
</feature>
<evidence type="ECO:0000313" key="3">
    <source>
        <dbReference type="EMBL" id="QHD66053.1"/>
    </source>
</evidence>
<evidence type="ECO:0000313" key="4">
    <source>
        <dbReference type="Proteomes" id="UP000077262"/>
    </source>
</evidence>
<dbReference type="AlphaFoldDB" id="A0A177JSJ3"/>
<dbReference type="Proteomes" id="UP000077262">
    <property type="component" value="Unassembled WGS sequence"/>
</dbReference>
<evidence type="ECO:0000313" key="5">
    <source>
        <dbReference type="Proteomes" id="UP000464086"/>
    </source>
</evidence>
<dbReference type="EMBL" id="LSTR01000032">
    <property type="protein sequence ID" value="OAH44008.1"/>
    <property type="molecule type" value="Genomic_DNA"/>
</dbReference>
<keyword evidence="1" id="KW-0812">Transmembrane</keyword>
<evidence type="ECO:0000313" key="2">
    <source>
        <dbReference type="EMBL" id="OAH44008.1"/>
    </source>
</evidence>
<dbReference type="Pfam" id="PF04964">
    <property type="entry name" value="Flp_Fap"/>
    <property type="match status" value="1"/>
</dbReference>
<reference evidence="3 5" key="2">
    <citation type="submission" date="2019-12" db="EMBL/GenBank/DDBJ databases">
        <title>Functional and genomic insights into the Sphingobium yanoikuyae YC-JY1, a bacterium efficiently degrading bisphenol A.</title>
        <authorList>
            <person name="Jia Y."/>
            <person name="Li X."/>
            <person name="Wang J."/>
            <person name="Eltoukhy A."/>
            <person name="Lamraoui I."/>
            <person name="Yan Y."/>
        </authorList>
    </citation>
    <scope>NUCLEOTIDE SEQUENCE [LARGE SCALE GENOMIC DNA]</scope>
    <source>
        <strain evidence="3 5">YC-JY1</strain>
    </source>
</reference>
<sequence>MRAIIEFVTKSALSRCERGATAVEYGLIIAMIVLAMIAALNNVATRTTSMWNNVSAEVTKH</sequence>
<protein>
    <submittedName>
        <fullName evidence="3">Flp family type IVb pilin</fullName>
    </submittedName>
    <submittedName>
        <fullName evidence="2">Pilus assembly protein</fullName>
    </submittedName>
</protein>
<dbReference type="Proteomes" id="UP000464086">
    <property type="component" value="Chromosome"/>
</dbReference>
<keyword evidence="1" id="KW-0472">Membrane</keyword>
<name>A0A177JSJ3_SPHYA</name>
<reference evidence="2 4" key="1">
    <citation type="submission" date="2016-02" db="EMBL/GenBank/DDBJ databases">
        <authorList>
            <person name="Wen L."/>
            <person name="He K."/>
            <person name="Yang H."/>
        </authorList>
    </citation>
    <scope>NUCLEOTIDE SEQUENCE [LARGE SCALE GENOMIC DNA]</scope>
    <source>
        <strain evidence="2 4">CD09_2</strain>
    </source>
</reference>
<proteinExistence type="predicted"/>